<accession>A0A523XMF2</accession>
<dbReference type="InterPro" id="IPR037914">
    <property type="entry name" value="SpoVT-AbrB_sf"/>
</dbReference>
<proteinExistence type="predicted"/>
<keyword evidence="2" id="KW-0238">DNA-binding</keyword>
<dbReference type="EMBL" id="SOIP01000369">
    <property type="protein sequence ID" value="TET80119.1"/>
    <property type="molecule type" value="Genomic_DNA"/>
</dbReference>
<evidence type="ECO:0000259" key="1">
    <source>
        <dbReference type="SMART" id="SM00966"/>
    </source>
</evidence>
<evidence type="ECO:0000313" key="3">
    <source>
        <dbReference type="Proteomes" id="UP000315534"/>
    </source>
</evidence>
<dbReference type="SMART" id="SM00966">
    <property type="entry name" value="SpoVT_AbrB"/>
    <property type="match status" value="1"/>
</dbReference>
<dbReference type="InterPro" id="IPR039052">
    <property type="entry name" value="Antitox_PemI-like"/>
</dbReference>
<feature type="domain" description="SpoVT-AbrB" evidence="1">
    <location>
        <begin position="6"/>
        <end position="51"/>
    </location>
</feature>
<dbReference type="InterPro" id="IPR007159">
    <property type="entry name" value="SpoVT-AbrB_dom"/>
</dbReference>
<gene>
    <name evidence="2" type="ORF">E3J38_06270</name>
</gene>
<dbReference type="SUPFAM" id="SSF89447">
    <property type="entry name" value="AbrB/MazE/MraZ-like"/>
    <property type="match status" value="1"/>
</dbReference>
<evidence type="ECO:0000313" key="2">
    <source>
        <dbReference type="EMBL" id="TET80119.1"/>
    </source>
</evidence>
<name>A0A523XMF2_UNCT6</name>
<dbReference type="PANTHER" id="PTHR40516">
    <property type="entry name" value="ANTITOXIN CHPS-RELATED"/>
    <property type="match status" value="1"/>
</dbReference>
<dbReference type="AlphaFoldDB" id="A0A523XMF2"/>
<organism evidence="2 3">
    <name type="scientific">candidate division TA06 bacterium</name>
    <dbReference type="NCBI Taxonomy" id="2250710"/>
    <lineage>
        <taxon>Bacteria</taxon>
        <taxon>Bacteria division TA06</taxon>
    </lineage>
</organism>
<dbReference type="GO" id="GO:0097351">
    <property type="term" value="F:toxin sequestering activity"/>
    <property type="evidence" value="ECO:0007669"/>
    <property type="project" value="InterPro"/>
</dbReference>
<reference evidence="2 3" key="1">
    <citation type="submission" date="2019-03" db="EMBL/GenBank/DDBJ databases">
        <title>Metabolic potential of uncultured bacteria and archaea associated with petroleum seepage in deep-sea sediments.</title>
        <authorList>
            <person name="Dong X."/>
            <person name="Hubert C."/>
        </authorList>
    </citation>
    <scope>NUCLEOTIDE SEQUENCE [LARGE SCALE GENOMIC DNA]</scope>
    <source>
        <strain evidence="2">E29_bin36</strain>
    </source>
</reference>
<dbReference type="GO" id="GO:0003677">
    <property type="term" value="F:DNA binding"/>
    <property type="evidence" value="ECO:0007669"/>
    <property type="project" value="UniProtKB-KW"/>
</dbReference>
<dbReference type="PANTHER" id="PTHR40516:SF1">
    <property type="entry name" value="ANTITOXIN CHPS-RELATED"/>
    <property type="match status" value="1"/>
</dbReference>
<dbReference type="Gene3D" id="2.10.260.10">
    <property type="match status" value="1"/>
</dbReference>
<sequence>MKSRIKKWGNSLALRIPKSFAAEAELTQDSPVELSLVDGKLIVAPIAKPKLTLERLLAGVNKDNLHGEVDTGPAVGSEVW</sequence>
<comment type="caution">
    <text evidence="2">The sequence shown here is derived from an EMBL/GenBank/DDBJ whole genome shotgun (WGS) entry which is preliminary data.</text>
</comment>
<dbReference type="Pfam" id="PF04014">
    <property type="entry name" value="MazE_antitoxin"/>
    <property type="match status" value="1"/>
</dbReference>
<protein>
    <submittedName>
        <fullName evidence="2">AbrB/MazE/SpoVT family DNA-binding domain-containing protein</fullName>
    </submittedName>
</protein>
<dbReference type="Proteomes" id="UP000315534">
    <property type="component" value="Unassembled WGS sequence"/>
</dbReference>